<sequence>MDNSGGSGLIEALTTSKEVDSLKEARAILGGEEDLVEAVFSKLEAVPIKRTHEVIRKASKTGPGHRSFQRYTLLVRLRVFFYLV</sequence>
<gene>
    <name evidence="1" type="ORF">CALMAC_LOCUS1048</name>
</gene>
<organism evidence="1 2">
    <name type="scientific">Callosobruchus maculatus</name>
    <name type="common">Southern cowpea weevil</name>
    <name type="synonym">Pulse bruchid</name>
    <dbReference type="NCBI Taxonomy" id="64391"/>
    <lineage>
        <taxon>Eukaryota</taxon>
        <taxon>Metazoa</taxon>
        <taxon>Ecdysozoa</taxon>
        <taxon>Arthropoda</taxon>
        <taxon>Hexapoda</taxon>
        <taxon>Insecta</taxon>
        <taxon>Pterygota</taxon>
        <taxon>Neoptera</taxon>
        <taxon>Endopterygota</taxon>
        <taxon>Coleoptera</taxon>
        <taxon>Polyphaga</taxon>
        <taxon>Cucujiformia</taxon>
        <taxon>Chrysomeloidea</taxon>
        <taxon>Chrysomelidae</taxon>
        <taxon>Bruchinae</taxon>
        <taxon>Bruchini</taxon>
        <taxon>Callosobruchus</taxon>
    </lineage>
</organism>
<evidence type="ECO:0000313" key="2">
    <source>
        <dbReference type="Proteomes" id="UP000410492"/>
    </source>
</evidence>
<dbReference type="EMBL" id="CAACVG010001204">
    <property type="protein sequence ID" value="VEN35036.1"/>
    <property type="molecule type" value="Genomic_DNA"/>
</dbReference>
<reference evidence="1 2" key="1">
    <citation type="submission" date="2019-01" db="EMBL/GenBank/DDBJ databases">
        <authorList>
            <person name="Sayadi A."/>
        </authorList>
    </citation>
    <scope>NUCLEOTIDE SEQUENCE [LARGE SCALE GENOMIC DNA]</scope>
</reference>
<protein>
    <submittedName>
        <fullName evidence="1">Uncharacterized protein</fullName>
    </submittedName>
</protein>
<name>A0A653BHH0_CALMS</name>
<keyword evidence="2" id="KW-1185">Reference proteome</keyword>
<proteinExistence type="predicted"/>
<accession>A0A653BHH0</accession>
<dbReference type="AlphaFoldDB" id="A0A653BHH0"/>
<evidence type="ECO:0000313" key="1">
    <source>
        <dbReference type="EMBL" id="VEN35036.1"/>
    </source>
</evidence>
<dbReference type="Proteomes" id="UP000410492">
    <property type="component" value="Unassembled WGS sequence"/>
</dbReference>